<keyword evidence="3" id="KW-1185">Reference proteome</keyword>
<proteinExistence type="predicted"/>
<dbReference type="AlphaFoldDB" id="A0A370U441"/>
<reference evidence="2 3" key="1">
    <citation type="journal article" date="2018" name="IMA Fungus">
        <title>IMA Genome-F 9: Draft genome sequence of Annulohypoxylon stygium, Aspergillus mulundensis, Berkeleyomyces basicola (syn. Thielaviopsis basicola), Ceratocystis smalleyi, two Cercospora beticola strains, Coleophoma cylindrospora, Fusarium fracticaudum, Phialophora cf. hyalina, and Morchella septimelata.</title>
        <authorList>
            <person name="Wingfield B.D."/>
            <person name="Bills G.F."/>
            <person name="Dong Y."/>
            <person name="Huang W."/>
            <person name="Nel W.J."/>
            <person name="Swalarsk-Parry B.S."/>
            <person name="Vaghefi N."/>
            <person name="Wilken P.M."/>
            <person name="An Z."/>
            <person name="de Beer Z.W."/>
            <person name="De Vos L."/>
            <person name="Chen L."/>
            <person name="Duong T.A."/>
            <person name="Gao Y."/>
            <person name="Hammerbacher A."/>
            <person name="Kikkert J.R."/>
            <person name="Li Y."/>
            <person name="Li H."/>
            <person name="Li K."/>
            <person name="Li Q."/>
            <person name="Liu X."/>
            <person name="Ma X."/>
            <person name="Naidoo K."/>
            <person name="Pethybridge S.J."/>
            <person name="Sun J."/>
            <person name="Steenkamp E.T."/>
            <person name="van der Nest M.A."/>
            <person name="van Wyk S."/>
            <person name="Wingfield M.J."/>
            <person name="Xiong C."/>
            <person name="Yue Q."/>
            <person name="Zhang X."/>
        </authorList>
    </citation>
    <scope>NUCLEOTIDE SEQUENCE [LARGE SCALE GENOMIC DNA]</scope>
    <source>
        <strain evidence="2 3">BP 5553</strain>
    </source>
</reference>
<protein>
    <recommendedName>
        <fullName evidence="1">F-box domain-containing protein</fullName>
    </recommendedName>
</protein>
<dbReference type="PROSITE" id="PS50181">
    <property type="entry name" value="FBOX"/>
    <property type="match status" value="1"/>
</dbReference>
<dbReference type="Proteomes" id="UP000254866">
    <property type="component" value="Unassembled WGS sequence"/>
</dbReference>
<dbReference type="InterPro" id="IPR001810">
    <property type="entry name" value="F-box_dom"/>
</dbReference>
<evidence type="ECO:0000313" key="3">
    <source>
        <dbReference type="Proteomes" id="UP000254866"/>
    </source>
</evidence>
<feature type="domain" description="F-box" evidence="1">
    <location>
        <begin position="241"/>
        <end position="289"/>
    </location>
</feature>
<organism evidence="2 3">
    <name type="scientific">Venustampulla echinocandica</name>
    <dbReference type="NCBI Taxonomy" id="2656787"/>
    <lineage>
        <taxon>Eukaryota</taxon>
        <taxon>Fungi</taxon>
        <taxon>Dikarya</taxon>
        <taxon>Ascomycota</taxon>
        <taxon>Pezizomycotina</taxon>
        <taxon>Leotiomycetes</taxon>
        <taxon>Helotiales</taxon>
        <taxon>Pleuroascaceae</taxon>
        <taxon>Venustampulla</taxon>
    </lineage>
</organism>
<gene>
    <name evidence="2" type="ORF">BP5553_02523</name>
</gene>
<sequence length="614" mass="69490">MRRDFALQPPNLALVELVEWLDNHRLIGTPQYVEHLCRNPDIMTPKGGEFVPPKNISDIEGLFISEPTHWSFVDGMEVQLDMGEYTVFWGIDDVDPLFPIHDTCIDLAKRVIQTRNDRLLTPTSRATLMTLYESLSKEWTRGWKLITSQPALVQGAYMRYDVHGEYGLEWEHKYFGARDRQEHHGWNVARGDEWFCADPTNIPELRDFVLNLLPQAPIPSGLPDFKTLQLSSETFTSTEEKYGLEALPKEILDEIACHLTVSSVFALRSSSKTLAACLYPDQRFFFQRLLGGTLIPHIWELESQECVDKNGEDVSLKGTLQLGDEARWDWKALAKLLANKDAIMIAEEGKLLDAPIGFRNRCRIWKIIEAALDSIQFEATRNSGEFTLDELEDHSFYVEMSEDSVAHRYKNHWLLRKPAAKAFAKGDIVLVERIFYSIGGRPPVVRSESAERFLNWRCHLVDHSESGIDAPSSELIDIHNCFAEAFKWSEISEIITWQKFTSQPIRRVERRHSYLEPLKSAILALRLKVPNTMHAWKYNALGFLGLHLYGYTSSCAQRLPCRILCWLAYHLHDFDAADAADAGAGAGAGADAGADAHVDADVDAAAADASDQAV</sequence>
<dbReference type="EMBL" id="NPIC01000001">
    <property type="protein sequence ID" value="RDL42544.1"/>
    <property type="molecule type" value="Genomic_DNA"/>
</dbReference>
<dbReference type="GeneID" id="43595372"/>
<name>A0A370U441_9HELO</name>
<dbReference type="STRING" id="2656787.A0A370U441"/>
<dbReference type="OrthoDB" id="3932329at2759"/>
<evidence type="ECO:0000259" key="1">
    <source>
        <dbReference type="PROSITE" id="PS50181"/>
    </source>
</evidence>
<accession>A0A370U441</accession>
<comment type="caution">
    <text evidence="2">The sequence shown here is derived from an EMBL/GenBank/DDBJ whole genome shotgun (WGS) entry which is preliminary data.</text>
</comment>
<evidence type="ECO:0000313" key="2">
    <source>
        <dbReference type="EMBL" id="RDL42544.1"/>
    </source>
</evidence>
<dbReference type="RefSeq" id="XP_031875200.1">
    <property type="nucleotide sequence ID" value="XM_032011146.1"/>
</dbReference>